<protein>
    <submittedName>
        <fullName evidence="4">Aldo/keto reductase</fullName>
    </submittedName>
</protein>
<name>A0AAW5BYL1_9FIRM</name>
<dbReference type="GO" id="GO:0005829">
    <property type="term" value="C:cytosol"/>
    <property type="evidence" value="ECO:0007669"/>
    <property type="project" value="TreeGrafter"/>
</dbReference>
<dbReference type="EMBL" id="JAKNGE010000019">
    <property type="protein sequence ID" value="MCG4746957.1"/>
    <property type="molecule type" value="Genomic_DNA"/>
</dbReference>
<evidence type="ECO:0000313" key="5">
    <source>
        <dbReference type="EMBL" id="NSJ50596.1"/>
    </source>
</evidence>
<keyword evidence="2" id="KW-0812">Transmembrane</keyword>
<evidence type="ECO:0000256" key="1">
    <source>
        <dbReference type="ARBA" id="ARBA00023002"/>
    </source>
</evidence>
<dbReference type="InterPro" id="IPR036812">
    <property type="entry name" value="NAD(P)_OxRdtase_dom_sf"/>
</dbReference>
<evidence type="ECO:0000259" key="3">
    <source>
        <dbReference type="Pfam" id="PF00248"/>
    </source>
</evidence>
<dbReference type="InterPro" id="IPR023210">
    <property type="entry name" value="NADP_OxRdtase_dom"/>
</dbReference>
<dbReference type="InterPro" id="IPR050523">
    <property type="entry name" value="AKR_Detox_Biosynth"/>
</dbReference>
<keyword evidence="1" id="KW-0560">Oxidoreductase</keyword>
<evidence type="ECO:0000313" key="4">
    <source>
        <dbReference type="EMBL" id="MCG4746957.1"/>
    </source>
</evidence>
<dbReference type="PANTHER" id="PTHR43364">
    <property type="entry name" value="NADH-SPECIFIC METHYLGLYOXAL REDUCTASE-RELATED"/>
    <property type="match status" value="1"/>
</dbReference>
<reference evidence="4" key="3">
    <citation type="submission" date="2022-01" db="EMBL/GenBank/DDBJ databases">
        <title>Collection of gut derived symbiotic bacterial strains cultured from healthy donors.</title>
        <authorList>
            <person name="Lin H."/>
            <person name="Kohout C."/>
            <person name="Waligurski E."/>
            <person name="Pamer E.G."/>
        </authorList>
    </citation>
    <scope>NUCLEOTIDE SEQUENCE</scope>
    <source>
        <strain evidence="4">DFI.6.55</strain>
    </source>
</reference>
<keyword evidence="6" id="KW-1185">Reference proteome</keyword>
<dbReference type="Gene3D" id="3.20.20.100">
    <property type="entry name" value="NADP-dependent oxidoreductase domain"/>
    <property type="match status" value="1"/>
</dbReference>
<dbReference type="Pfam" id="PF00248">
    <property type="entry name" value="Aldo_ket_red"/>
    <property type="match status" value="1"/>
</dbReference>
<organism evidence="4 7">
    <name type="scientific">Enterocloster aldenensis</name>
    <dbReference type="NCBI Taxonomy" id="358742"/>
    <lineage>
        <taxon>Bacteria</taxon>
        <taxon>Bacillati</taxon>
        <taxon>Bacillota</taxon>
        <taxon>Clostridia</taxon>
        <taxon>Lachnospirales</taxon>
        <taxon>Lachnospiraceae</taxon>
        <taxon>Enterocloster</taxon>
    </lineage>
</organism>
<dbReference type="RefSeq" id="WP_117562543.1">
    <property type="nucleotide sequence ID" value="NZ_CAXTHN010000077.1"/>
</dbReference>
<keyword evidence="2" id="KW-0472">Membrane</keyword>
<feature type="transmembrane region" description="Helical" evidence="2">
    <location>
        <begin position="12"/>
        <end position="30"/>
    </location>
</feature>
<accession>A0AAW5BYL1</accession>
<dbReference type="PRINTS" id="PR00069">
    <property type="entry name" value="ALDKETRDTASE"/>
</dbReference>
<reference evidence="5 6" key="1">
    <citation type="journal article" date="2020" name="Cell Host Microbe">
        <title>Functional and Genomic Variation between Human-Derived Isolates of Lachnospiraceae Reveals Inter- and Intra-Species Diversity.</title>
        <authorList>
            <person name="Sorbara M.T."/>
            <person name="Littmann E.R."/>
            <person name="Fontana E."/>
            <person name="Moody T.U."/>
            <person name="Kohout C.E."/>
            <person name="Gjonbalaj M."/>
            <person name="Eaton V."/>
            <person name="Seok R."/>
            <person name="Leiner I.M."/>
            <person name="Pamer E.G."/>
        </authorList>
    </citation>
    <scope>NUCLEOTIDE SEQUENCE [LARGE SCALE GENOMIC DNA]</scope>
    <source>
        <strain evidence="5 6">MSK.1.17</strain>
    </source>
</reference>
<dbReference type="GO" id="GO:0016491">
    <property type="term" value="F:oxidoreductase activity"/>
    <property type="evidence" value="ECO:0007669"/>
    <property type="project" value="UniProtKB-KW"/>
</dbReference>
<dbReference type="Proteomes" id="UP000669239">
    <property type="component" value="Unassembled WGS sequence"/>
</dbReference>
<keyword evidence="2" id="KW-1133">Transmembrane helix</keyword>
<dbReference type="Proteomes" id="UP001299608">
    <property type="component" value="Unassembled WGS sequence"/>
</dbReference>
<feature type="domain" description="NADP-dependent oxidoreductase" evidence="3">
    <location>
        <begin position="16"/>
        <end position="321"/>
    </location>
</feature>
<evidence type="ECO:0000256" key="2">
    <source>
        <dbReference type="SAM" id="Phobius"/>
    </source>
</evidence>
<sequence length="336" mass="37781">MEMRKIGKTDIQAAGLGLGCWAIGGGLWWGDNDDRMSIETICRALDLGINWVDTARVYGFGHSEEVVGKALKELPRHKVVLSTKCGIQWYDKGGELHFTREGHEVRRDLSPKAIRRDLELSLKALGTDYIDVYYTHWQCMTYGLVPVAETMGELMRMKEEGKIRAIGASNVNLQILRDYEAAGQLDVIQEKLSILDRKPEAELLPFCQEHGITLQAYSPIEQGLLAGKAGDDYVPSKGNVREGKTWWKPENIAAVNRMLAGWRDLTEKYHCSLANLCIKWNSMLSPDINVLCGARKVSQVEDSARSLDIPMSQEDFHRMKKDADKVISMAGKNKKL</sequence>
<comment type="caution">
    <text evidence="4">The sequence shown here is derived from an EMBL/GenBank/DDBJ whole genome shotgun (WGS) entry which is preliminary data.</text>
</comment>
<proteinExistence type="predicted"/>
<dbReference type="EMBL" id="JAAITT010000028">
    <property type="protein sequence ID" value="NSJ50596.1"/>
    <property type="molecule type" value="Genomic_DNA"/>
</dbReference>
<reference evidence="5" key="2">
    <citation type="submission" date="2020-02" db="EMBL/GenBank/DDBJ databases">
        <authorList>
            <person name="Littmann E."/>
            <person name="Sorbara M."/>
        </authorList>
    </citation>
    <scope>NUCLEOTIDE SEQUENCE</scope>
    <source>
        <strain evidence="5">MSK.1.17</strain>
    </source>
</reference>
<dbReference type="SUPFAM" id="SSF51430">
    <property type="entry name" value="NAD(P)-linked oxidoreductase"/>
    <property type="match status" value="1"/>
</dbReference>
<dbReference type="PANTHER" id="PTHR43364:SF4">
    <property type="entry name" value="NAD(P)-LINKED OXIDOREDUCTASE SUPERFAMILY PROTEIN"/>
    <property type="match status" value="1"/>
</dbReference>
<evidence type="ECO:0000313" key="7">
    <source>
        <dbReference type="Proteomes" id="UP001299608"/>
    </source>
</evidence>
<evidence type="ECO:0000313" key="6">
    <source>
        <dbReference type="Proteomes" id="UP000669239"/>
    </source>
</evidence>
<dbReference type="InterPro" id="IPR020471">
    <property type="entry name" value="AKR"/>
</dbReference>
<gene>
    <name evidence="5" type="ORF">G5B36_18075</name>
    <name evidence="4" type="ORF">L0N08_16150</name>
</gene>
<dbReference type="AlphaFoldDB" id="A0AAW5BYL1"/>